<sequence>MAGLRCTEMVSVGLGSMVATLLRTREHGGSMTSTVGLGARWIDDGGGEPGSAVGCPIEAQRSDANPKSRAHPKSRFKTMHCLLVFGLVSKAFKKAFKY</sequence>
<proteinExistence type="predicted"/>
<evidence type="ECO:0000313" key="1">
    <source>
        <dbReference type="EMBL" id="KAF0921036.1"/>
    </source>
</evidence>
<evidence type="ECO:0000313" key="2">
    <source>
        <dbReference type="Proteomes" id="UP000479710"/>
    </source>
</evidence>
<accession>A0A6G1E8Y7</accession>
<protein>
    <submittedName>
        <fullName evidence="1">Uncharacterized protein</fullName>
    </submittedName>
</protein>
<name>A0A6G1E8Y7_9ORYZ</name>
<organism evidence="1 2">
    <name type="scientific">Oryza meyeriana var. granulata</name>
    <dbReference type="NCBI Taxonomy" id="110450"/>
    <lineage>
        <taxon>Eukaryota</taxon>
        <taxon>Viridiplantae</taxon>
        <taxon>Streptophyta</taxon>
        <taxon>Embryophyta</taxon>
        <taxon>Tracheophyta</taxon>
        <taxon>Spermatophyta</taxon>
        <taxon>Magnoliopsida</taxon>
        <taxon>Liliopsida</taxon>
        <taxon>Poales</taxon>
        <taxon>Poaceae</taxon>
        <taxon>BOP clade</taxon>
        <taxon>Oryzoideae</taxon>
        <taxon>Oryzeae</taxon>
        <taxon>Oryzinae</taxon>
        <taxon>Oryza</taxon>
        <taxon>Oryza meyeriana</taxon>
    </lineage>
</organism>
<gene>
    <name evidence="1" type="ORF">E2562_038235</name>
</gene>
<reference evidence="1 2" key="1">
    <citation type="submission" date="2019-11" db="EMBL/GenBank/DDBJ databases">
        <title>Whole genome sequence of Oryza granulata.</title>
        <authorList>
            <person name="Li W."/>
        </authorList>
    </citation>
    <scope>NUCLEOTIDE SEQUENCE [LARGE SCALE GENOMIC DNA]</scope>
    <source>
        <strain evidence="2">cv. Menghai</strain>
        <tissue evidence="1">Leaf</tissue>
    </source>
</reference>
<comment type="caution">
    <text evidence="1">The sequence shown here is derived from an EMBL/GenBank/DDBJ whole genome shotgun (WGS) entry which is preliminary data.</text>
</comment>
<dbReference type="EMBL" id="SPHZ02000005">
    <property type="protein sequence ID" value="KAF0921036.1"/>
    <property type="molecule type" value="Genomic_DNA"/>
</dbReference>
<dbReference type="Proteomes" id="UP000479710">
    <property type="component" value="Unassembled WGS sequence"/>
</dbReference>
<keyword evidence="2" id="KW-1185">Reference proteome</keyword>
<dbReference type="AlphaFoldDB" id="A0A6G1E8Y7"/>